<protein>
    <recommendedName>
        <fullName evidence="1 8">Acyl-homoserine-lactone synthase</fullName>
        <ecNumber evidence="1 8">2.3.1.184</ecNumber>
    </recommendedName>
    <alternativeName>
        <fullName evidence="8">Autoinducer synthesis protein</fullName>
    </alternativeName>
</protein>
<evidence type="ECO:0000256" key="9">
    <source>
        <dbReference type="SAM" id="MobiDB-lite"/>
    </source>
</evidence>
<dbReference type="PROSITE" id="PS51187">
    <property type="entry name" value="AUTOINDUCER_SYNTH_2"/>
    <property type="match status" value="1"/>
</dbReference>
<dbReference type="AlphaFoldDB" id="A0A917SR76"/>
<evidence type="ECO:0000256" key="5">
    <source>
        <dbReference type="ARBA" id="ARBA00022929"/>
    </source>
</evidence>
<dbReference type="Gene3D" id="3.40.630.30">
    <property type="match status" value="1"/>
</dbReference>
<evidence type="ECO:0000256" key="8">
    <source>
        <dbReference type="RuleBase" id="RU361135"/>
    </source>
</evidence>
<reference evidence="10" key="1">
    <citation type="journal article" date="2014" name="Int. J. Syst. Evol. Microbiol.">
        <title>Complete genome sequence of Corynebacterium casei LMG S-19264T (=DSM 44701T), isolated from a smear-ripened cheese.</title>
        <authorList>
            <consortium name="US DOE Joint Genome Institute (JGI-PGF)"/>
            <person name="Walter F."/>
            <person name="Albersmeier A."/>
            <person name="Kalinowski J."/>
            <person name="Ruckert C."/>
        </authorList>
    </citation>
    <scope>NUCLEOTIDE SEQUENCE</scope>
    <source>
        <strain evidence="10">CGMCC 1.6293</strain>
    </source>
</reference>
<evidence type="ECO:0000256" key="2">
    <source>
        <dbReference type="ARBA" id="ARBA00022654"/>
    </source>
</evidence>
<dbReference type="PANTHER" id="PTHR39322">
    <property type="entry name" value="ACYL-HOMOSERINE-LACTONE SYNTHASE"/>
    <property type="match status" value="1"/>
</dbReference>
<evidence type="ECO:0000256" key="3">
    <source>
        <dbReference type="ARBA" id="ARBA00022679"/>
    </source>
</evidence>
<comment type="similarity">
    <text evidence="7 8">Belongs to the autoinducer synthase family.</text>
</comment>
<dbReference type="PROSITE" id="PS00949">
    <property type="entry name" value="AUTOINDUCER_SYNTH_1"/>
    <property type="match status" value="1"/>
</dbReference>
<accession>A0A917SR76</accession>
<evidence type="ECO:0000313" key="11">
    <source>
        <dbReference type="Proteomes" id="UP000649829"/>
    </source>
</evidence>
<name>A0A917SR76_9RHOB</name>
<comment type="catalytic activity">
    <reaction evidence="6 8">
        <text>a fatty acyl-[ACP] + S-adenosyl-L-methionine = an N-acyl-L-homoserine lactone + S-methyl-5'-thioadenosine + holo-[ACP] + H(+)</text>
        <dbReference type="Rhea" id="RHEA:10096"/>
        <dbReference type="Rhea" id="RHEA-COMP:9685"/>
        <dbReference type="Rhea" id="RHEA-COMP:14125"/>
        <dbReference type="ChEBI" id="CHEBI:15378"/>
        <dbReference type="ChEBI" id="CHEBI:17509"/>
        <dbReference type="ChEBI" id="CHEBI:55474"/>
        <dbReference type="ChEBI" id="CHEBI:59789"/>
        <dbReference type="ChEBI" id="CHEBI:64479"/>
        <dbReference type="ChEBI" id="CHEBI:138651"/>
        <dbReference type="EC" id="2.3.1.184"/>
    </reaction>
</comment>
<evidence type="ECO:0000256" key="1">
    <source>
        <dbReference type="ARBA" id="ARBA00012340"/>
    </source>
</evidence>
<dbReference type="Pfam" id="PF00765">
    <property type="entry name" value="Autoind_synth"/>
    <property type="match status" value="1"/>
</dbReference>
<feature type="region of interest" description="Disordered" evidence="9">
    <location>
        <begin position="1"/>
        <end position="21"/>
    </location>
</feature>
<dbReference type="PANTHER" id="PTHR39322:SF1">
    <property type="entry name" value="ISOVALERYL-HOMOSERINE LACTONE SYNTHASE"/>
    <property type="match status" value="1"/>
</dbReference>
<dbReference type="PRINTS" id="PR01549">
    <property type="entry name" value="AUTOINDCRSYN"/>
</dbReference>
<comment type="caution">
    <text evidence="10">The sequence shown here is derived from an EMBL/GenBank/DDBJ whole genome shotgun (WGS) entry which is preliminary data.</text>
</comment>
<organism evidence="10 11">
    <name type="scientific">Pseudooceanicola nanhaiensis</name>
    <dbReference type="NCBI Taxonomy" id="375761"/>
    <lineage>
        <taxon>Bacteria</taxon>
        <taxon>Pseudomonadati</taxon>
        <taxon>Pseudomonadota</taxon>
        <taxon>Alphaproteobacteria</taxon>
        <taxon>Rhodobacterales</taxon>
        <taxon>Paracoccaceae</taxon>
        <taxon>Pseudooceanicola</taxon>
    </lineage>
</organism>
<gene>
    <name evidence="10" type="ORF">GCM10011534_11180</name>
</gene>
<dbReference type="InterPro" id="IPR001690">
    <property type="entry name" value="Autoind_synthase"/>
</dbReference>
<dbReference type="GO" id="GO:0007165">
    <property type="term" value="P:signal transduction"/>
    <property type="evidence" value="ECO:0007669"/>
    <property type="project" value="TreeGrafter"/>
</dbReference>
<dbReference type="InterPro" id="IPR016181">
    <property type="entry name" value="Acyl_CoA_acyltransferase"/>
</dbReference>
<proteinExistence type="inferred from homology"/>
<dbReference type="EMBL" id="BMLF01000001">
    <property type="protein sequence ID" value="GGL90804.1"/>
    <property type="molecule type" value="Genomic_DNA"/>
</dbReference>
<dbReference type="SUPFAM" id="SSF55729">
    <property type="entry name" value="Acyl-CoA N-acyltransferases (Nat)"/>
    <property type="match status" value="1"/>
</dbReference>
<evidence type="ECO:0000313" key="10">
    <source>
        <dbReference type="EMBL" id="GGL90804.1"/>
    </source>
</evidence>
<keyword evidence="4 8" id="KW-0949">S-adenosyl-L-methionine</keyword>
<keyword evidence="11" id="KW-1185">Reference proteome</keyword>
<keyword evidence="5 7" id="KW-0071">Autoinducer synthesis</keyword>
<dbReference type="Proteomes" id="UP000649829">
    <property type="component" value="Unassembled WGS sequence"/>
</dbReference>
<keyword evidence="2 7" id="KW-0673">Quorum sensing</keyword>
<evidence type="ECO:0000256" key="6">
    <source>
        <dbReference type="ARBA" id="ARBA00048576"/>
    </source>
</evidence>
<evidence type="ECO:0000256" key="4">
    <source>
        <dbReference type="ARBA" id="ARBA00022691"/>
    </source>
</evidence>
<dbReference type="RefSeq" id="WP_028285998.1">
    <property type="nucleotide sequence ID" value="NZ_BMLF01000001.1"/>
</dbReference>
<reference evidence="10" key="2">
    <citation type="submission" date="2020-09" db="EMBL/GenBank/DDBJ databases">
        <authorList>
            <person name="Sun Q."/>
            <person name="Zhou Y."/>
        </authorList>
    </citation>
    <scope>NUCLEOTIDE SEQUENCE</scope>
    <source>
        <strain evidence="10">CGMCC 1.6293</strain>
    </source>
</reference>
<dbReference type="EC" id="2.3.1.184" evidence="1 8"/>
<evidence type="ECO:0000256" key="7">
    <source>
        <dbReference type="PROSITE-ProRule" id="PRU00533"/>
    </source>
</evidence>
<sequence length="248" mass="28021">MHHHRGLARPSRAETVFPEILPGDTAPQREIRFRPSATVNAADQIPELEKNGSIKITTMSFLNMTQYGDLFVEFMRARREVFIDRLHWTLPQADGMEFDQYDTPQARWVAVHEYGQVLGGIRLMPTTARCAAYSYMLRDAQLDLLDSIPNDVLFFEAPVDPRIWEATRLFIAEGVDAKRRPIVQRLLLTAMQTTAAEHGATSVIGIVPAVFSRWLKRIGMNAAPVGPKFNIDGTWSQAALFGLKDRLQ</sequence>
<dbReference type="InterPro" id="IPR018311">
    <property type="entry name" value="Autoind_synth_CS"/>
</dbReference>
<keyword evidence="3 8" id="KW-0808">Transferase</keyword>
<dbReference type="GO" id="GO:0009372">
    <property type="term" value="P:quorum sensing"/>
    <property type="evidence" value="ECO:0007669"/>
    <property type="project" value="UniProtKB-UniRule"/>
</dbReference>
<dbReference type="GO" id="GO:0061579">
    <property type="term" value="F:N-acyl homoserine lactone synthase activity"/>
    <property type="evidence" value="ECO:0007669"/>
    <property type="project" value="UniProtKB-UniRule"/>
</dbReference>